<dbReference type="CDD" id="cd02440">
    <property type="entry name" value="AdoMet_MTases"/>
    <property type="match status" value="1"/>
</dbReference>
<dbReference type="Pfam" id="PF01209">
    <property type="entry name" value="Ubie_methyltran"/>
    <property type="match status" value="1"/>
</dbReference>
<protein>
    <submittedName>
        <fullName evidence="2">Uncharacterized protein</fullName>
    </submittedName>
</protein>
<dbReference type="PIRSF" id="PIRSF031679">
    <property type="entry name" value="Mtase_Alr7345_prd"/>
    <property type="match status" value="1"/>
</dbReference>
<dbReference type="EMBL" id="BAEN01000022">
    <property type="protein sequence ID" value="GAC13594.1"/>
    <property type="molecule type" value="Genomic_DNA"/>
</dbReference>
<organism evidence="2 3">
    <name type="scientific">Aliiglaciecola lipolytica E3</name>
    <dbReference type="NCBI Taxonomy" id="1127673"/>
    <lineage>
        <taxon>Bacteria</taxon>
        <taxon>Pseudomonadati</taxon>
        <taxon>Pseudomonadota</taxon>
        <taxon>Gammaproteobacteria</taxon>
        <taxon>Alteromonadales</taxon>
        <taxon>Alteromonadaceae</taxon>
        <taxon>Aliiglaciecola</taxon>
    </lineage>
</organism>
<feature type="signal peptide" evidence="1">
    <location>
        <begin position="1"/>
        <end position="30"/>
    </location>
</feature>
<evidence type="ECO:0000313" key="3">
    <source>
        <dbReference type="Proteomes" id="UP000006334"/>
    </source>
</evidence>
<dbReference type="InterPro" id="IPR016980">
    <property type="entry name" value="S-AdoMet-dep_MeTrfase_Alr7345"/>
</dbReference>
<proteinExistence type="predicted"/>
<name>K6WYR3_9ALTE</name>
<comment type="caution">
    <text evidence="2">The sequence shown here is derived from an EMBL/GenBank/DDBJ whole genome shotgun (WGS) entry which is preliminary data.</text>
</comment>
<accession>K6WYR3</accession>
<sequence length="271" mass="30376">MMKLCFLTHKYAHKIVVTIFITLLSVSAQAANHQLTNQQIQAIIDSPDRPSEDAQRDAARRPQKVLGFSGVASGDTVLDLLGGSGWYTELFSKAVGNEGKVYLQNDDVYWKFAEKEIEKRTADNRLQNVVRLDNVAIADIDVADNSVDIVIIALAYHDLFFTETARDGKIVKIRDDVVDHHKALANIKRILKDEGSVIVIDHNALAGSGYNAANTLHRIDANIVKHQFTEAGFTLIEQAFYLQNPEDDLKVMVFDPSIRGKTDRFIYKFSK</sequence>
<dbReference type="SUPFAM" id="SSF53335">
    <property type="entry name" value="S-adenosyl-L-methionine-dependent methyltransferases"/>
    <property type="match status" value="1"/>
</dbReference>
<dbReference type="eggNOG" id="COG4798">
    <property type="taxonomic scope" value="Bacteria"/>
</dbReference>
<gene>
    <name evidence="2" type="ORF">GLIP_0952</name>
</gene>
<dbReference type="AlphaFoldDB" id="K6WYR3"/>
<keyword evidence="3" id="KW-1185">Reference proteome</keyword>
<reference evidence="2 3" key="1">
    <citation type="journal article" date="2017" name="Antonie Van Leeuwenhoek">
        <title>Rhizobium rhizosphaerae sp. nov., a novel species isolated from rice rhizosphere.</title>
        <authorList>
            <person name="Zhao J.J."/>
            <person name="Zhang J."/>
            <person name="Zhang R.J."/>
            <person name="Zhang C.W."/>
            <person name="Yin H.Q."/>
            <person name="Zhang X.X."/>
        </authorList>
    </citation>
    <scope>NUCLEOTIDE SEQUENCE [LARGE SCALE GENOMIC DNA]</scope>
    <source>
        <strain evidence="2 3">E3</strain>
    </source>
</reference>
<dbReference type="Proteomes" id="UP000006334">
    <property type="component" value="Unassembled WGS sequence"/>
</dbReference>
<evidence type="ECO:0000256" key="1">
    <source>
        <dbReference type="SAM" id="SignalP"/>
    </source>
</evidence>
<dbReference type="InterPro" id="IPR029063">
    <property type="entry name" value="SAM-dependent_MTases_sf"/>
</dbReference>
<dbReference type="Gene3D" id="3.40.50.150">
    <property type="entry name" value="Vaccinia Virus protein VP39"/>
    <property type="match status" value="1"/>
</dbReference>
<dbReference type="RefSeq" id="WP_008843411.1">
    <property type="nucleotide sequence ID" value="NZ_BAEN01000022.1"/>
</dbReference>
<evidence type="ECO:0000313" key="2">
    <source>
        <dbReference type="EMBL" id="GAC13594.1"/>
    </source>
</evidence>
<keyword evidence="1" id="KW-0732">Signal</keyword>
<dbReference type="STRING" id="1127673.GLIP_0952"/>
<feature type="chain" id="PRO_5003899918" evidence="1">
    <location>
        <begin position="31"/>
        <end position="271"/>
    </location>
</feature>